<protein>
    <submittedName>
        <fullName evidence="2">Uncharacterized protein</fullName>
    </submittedName>
</protein>
<dbReference type="KEGG" id="mpro:BJP34_00400"/>
<gene>
    <name evidence="2" type="ORF">BJP34_00400</name>
</gene>
<dbReference type="AlphaFoldDB" id="A0A1D8TKG0"/>
<feature type="compositionally biased region" description="Low complexity" evidence="1">
    <location>
        <begin position="47"/>
        <end position="60"/>
    </location>
</feature>
<evidence type="ECO:0000256" key="1">
    <source>
        <dbReference type="SAM" id="MobiDB-lite"/>
    </source>
</evidence>
<evidence type="ECO:0000313" key="3">
    <source>
        <dbReference type="Proteomes" id="UP000177870"/>
    </source>
</evidence>
<dbReference type="Proteomes" id="UP000177870">
    <property type="component" value="Chromosome"/>
</dbReference>
<proteinExistence type="predicted"/>
<accession>A0A1D8TKG0</accession>
<evidence type="ECO:0000313" key="2">
    <source>
        <dbReference type="EMBL" id="AOW98094.1"/>
    </source>
</evidence>
<feature type="compositionally biased region" description="Polar residues" evidence="1">
    <location>
        <begin position="27"/>
        <end position="42"/>
    </location>
</feature>
<dbReference type="EMBL" id="CP017599">
    <property type="protein sequence ID" value="AOW98094.1"/>
    <property type="molecule type" value="Genomic_DNA"/>
</dbReference>
<name>A0A1D8TKG0_9CYAN</name>
<reference evidence="3" key="1">
    <citation type="submission" date="2016-10" db="EMBL/GenBank/DDBJ databases">
        <title>Comparative genomics uncovers the prolific and rare metabolic potential of the cyanobacterial genus Moorea.</title>
        <authorList>
            <person name="Leao T."/>
            <person name="Castelao G."/>
            <person name="Korobeynikov A."/>
            <person name="Monroe E.A."/>
            <person name="Podell S."/>
            <person name="Glukhov E."/>
            <person name="Allen E."/>
            <person name="Gerwick W.H."/>
            <person name="Gerwick L."/>
        </authorList>
    </citation>
    <scope>NUCLEOTIDE SEQUENCE [LARGE SCALE GENOMIC DNA]</scope>
    <source>
        <strain evidence="3">PAL-8-15-08-1</strain>
    </source>
</reference>
<dbReference type="RefSeq" id="WP_070390617.1">
    <property type="nucleotide sequence ID" value="NZ_CP017599.1"/>
</dbReference>
<organism evidence="2 3">
    <name type="scientific">Moorena producens PAL-8-15-08-1</name>
    <dbReference type="NCBI Taxonomy" id="1458985"/>
    <lineage>
        <taxon>Bacteria</taxon>
        <taxon>Bacillati</taxon>
        <taxon>Cyanobacteriota</taxon>
        <taxon>Cyanophyceae</taxon>
        <taxon>Coleofasciculales</taxon>
        <taxon>Coleofasciculaceae</taxon>
        <taxon>Moorena</taxon>
    </lineage>
</organism>
<sequence length="72" mass="7884">MIRSRIIRKWIVSPDGNIVVQAESRTFASGEQANTSQEVTVTRESGRSYSRSSSSSFASSTVKDKEAKSGKK</sequence>
<feature type="compositionally biased region" description="Basic and acidic residues" evidence="1">
    <location>
        <begin position="62"/>
        <end position="72"/>
    </location>
</feature>
<feature type="region of interest" description="Disordered" evidence="1">
    <location>
        <begin position="27"/>
        <end position="72"/>
    </location>
</feature>